<feature type="compositionally biased region" description="Basic and acidic residues" evidence="13">
    <location>
        <begin position="2044"/>
        <end position="2060"/>
    </location>
</feature>
<evidence type="ECO:0000256" key="9">
    <source>
        <dbReference type="ARBA" id="ARBA00023180"/>
    </source>
</evidence>
<dbReference type="GO" id="GO:0005245">
    <property type="term" value="F:voltage-gated calcium channel activity"/>
    <property type="evidence" value="ECO:0007669"/>
    <property type="project" value="InterPro"/>
</dbReference>
<proteinExistence type="inferred from homology"/>
<keyword evidence="11" id="KW-0479">Metal-binding</keyword>
<evidence type="ECO:0000313" key="16">
    <source>
        <dbReference type="EMBL" id="GMH65579.1"/>
    </source>
</evidence>
<keyword evidence="2" id="KW-0813">Transport</keyword>
<keyword evidence="3 14" id="KW-0812">Transmembrane</keyword>
<evidence type="ECO:0000256" key="8">
    <source>
        <dbReference type="ARBA" id="ARBA00023136"/>
    </source>
</evidence>
<feature type="compositionally biased region" description="Basic and acidic residues" evidence="13">
    <location>
        <begin position="775"/>
        <end position="786"/>
    </location>
</feature>
<name>A0A9W7A4E8_9STRA</name>
<keyword evidence="7" id="KW-0406">Ion transport</keyword>
<evidence type="ECO:0000313" key="17">
    <source>
        <dbReference type="Proteomes" id="UP001162640"/>
    </source>
</evidence>
<keyword evidence="8 14" id="KW-0472">Membrane</keyword>
<dbReference type="GO" id="GO:0005891">
    <property type="term" value="C:voltage-gated calcium channel complex"/>
    <property type="evidence" value="ECO:0007669"/>
    <property type="project" value="InterPro"/>
</dbReference>
<keyword evidence="4" id="KW-0677">Repeat</keyword>
<dbReference type="EMBL" id="BLQM01000115">
    <property type="protein sequence ID" value="GMH65579.1"/>
    <property type="molecule type" value="Genomic_DNA"/>
</dbReference>
<feature type="binding site" evidence="11">
    <location>
        <position position="262"/>
    </location>
    <ligand>
        <name>Ca(2+)</name>
        <dbReference type="ChEBI" id="CHEBI:29108"/>
    </ligand>
</feature>
<reference evidence="17" key="1">
    <citation type="journal article" date="2023" name="Commun. Biol.">
        <title>Genome analysis of Parmales, the sister group of diatoms, reveals the evolutionary specialization of diatoms from phago-mixotrophs to photoautotrophs.</title>
        <authorList>
            <person name="Ban H."/>
            <person name="Sato S."/>
            <person name="Yoshikawa S."/>
            <person name="Yamada K."/>
            <person name="Nakamura Y."/>
            <person name="Ichinomiya M."/>
            <person name="Sato N."/>
            <person name="Blanc-Mathieu R."/>
            <person name="Endo H."/>
            <person name="Kuwata A."/>
            <person name="Ogata H."/>
        </authorList>
    </citation>
    <scope>NUCLEOTIDE SEQUENCE [LARGE SCALE GENOMIC DNA]</scope>
</reference>
<evidence type="ECO:0000256" key="10">
    <source>
        <dbReference type="ARBA" id="ARBA00023303"/>
    </source>
</evidence>
<dbReference type="GO" id="GO:0001518">
    <property type="term" value="C:voltage-gated sodium channel complex"/>
    <property type="evidence" value="ECO:0007669"/>
    <property type="project" value="TreeGrafter"/>
</dbReference>
<feature type="transmembrane region" description="Helical" evidence="14">
    <location>
        <begin position="549"/>
        <end position="566"/>
    </location>
</feature>
<evidence type="ECO:0000256" key="1">
    <source>
        <dbReference type="ARBA" id="ARBA00004141"/>
    </source>
</evidence>
<feature type="transmembrane region" description="Helical" evidence="14">
    <location>
        <begin position="1267"/>
        <end position="1288"/>
    </location>
</feature>
<dbReference type="PROSITE" id="PS50186">
    <property type="entry name" value="DEP"/>
    <property type="match status" value="1"/>
</dbReference>
<feature type="transmembrane region" description="Helical" evidence="14">
    <location>
        <begin position="501"/>
        <end position="529"/>
    </location>
</feature>
<gene>
    <name evidence="16" type="ORF">TL16_g04232</name>
</gene>
<evidence type="ECO:0000256" key="14">
    <source>
        <dbReference type="SAM" id="Phobius"/>
    </source>
</evidence>
<dbReference type="Gene3D" id="1.10.238.10">
    <property type="entry name" value="EF-hand"/>
    <property type="match status" value="1"/>
</dbReference>
<feature type="transmembrane region" description="Helical" evidence="14">
    <location>
        <begin position="587"/>
        <end position="610"/>
    </location>
</feature>
<evidence type="ECO:0000256" key="12">
    <source>
        <dbReference type="RuleBase" id="RU003808"/>
    </source>
</evidence>
<dbReference type="Gene3D" id="1.20.120.350">
    <property type="entry name" value="Voltage-gated potassium channels. Chain C"/>
    <property type="match status" value="3"/>
</dbReference>
<feature type="region of interest" description="Disordered" evidence="13">
    <location>
        <begin position="2183"/>
        <end position="2211"/>
    </location>
</feature>
<dbReference type="Gene3D" id="1.10.287.70">
    <property type="match status" value="4"/>
</dbReference>
<keyword evidence="9" id="KW-0325">Glycoprotein</keyword>
<comment type="similarity">
    <text evidence="12">Belongs to the calcium channel alpha-1 subunit (TC 1.A.1.11) family.</text>
</comment>
<feature type="compositionally biased region" description="Basic and acidic residues" evidence="13">
    <location>
        <begin position="2199"/>
        <end position="2211"/>
    </location>
</feature>
<dbReference type="CDD" id="cd04371">
    <property type="entry name" value="DEP"/>
    <property type="match status" value="1"/>
</dbReference>
<keyword evidence="12" id="KW-0109">Calcium transport</keyword>
<feature type="transmembrane region" description="Helical" evidence="14">
    <location>
        <begin position="1605"/>
        <end position="1626"/>
    </location>
</feature>
<dbReference type="Pfam" id="PF00520">
    <property type="entry name" value="Ion_trans"/>
    <property type="match status" value="4"/>
</dbReference>
<dbReference type="InterPro" id="IPR043203">
    <property type="entry name" value="VGCC_Ca_Na"/>
</dbReference>
<dbReference type="PANTHER" id="PTHR10037">
    <property type="entry name" value="VOLTAGE-GATED CATION CHANNEL CALCIUM AND SODIUM"/>
    <property type="match status" value="1"/>
</dbReference>
<comment type="caution">
    <text evidence="16">The sequence shown here is derived from an EMBL/GenBank/DDBJ whole genome shotgun (WGS) entry which is preliminary data.</text>
</comment>
<keyword evidence="6 14" id="KW-1133">Transmembrane helix</keyword>
<dbReference type="SUPFAM" id="SSF46785">
    <property type="entry name" value="Winged helix' DNA-binding domain"/>
    <property type="match status" value="1"/>
</dbReference>
<dbReference type="InterPro" id="IPR002077">
    <property type="entry name" value="VDCCAlpha1"/>
</dbReference>
<evidence type="ECO:0000256" key="13">
    <source>
        <dbReference type="SAM" id="MobiDB-lite"/>
    </source>
</evidence>
<feature type="transmembrane region" description="Helical" evidence="14">
    <location>
        <begin position="1480"/>
        <end position="1504"/>
    </location>
</feature>
<evidence type="ECO:0000256" key="6">
    <source>
        <dbReference type="ARBA" id="ARBA00022989"/>
    </source>
</evidence>
<keyword evidence="10" id="KW-0407">Ion channel</keyword>
<keyword evidence="12" id="KW-0107">Calcium channel</keyword>
<evidence type="ECO:0000256" key="5">
    <source>
        <dbReference type="ARBA" id="ARBA00022882"/>
    </source>
</evidence>
<evidence type="ECO:0000256" key="11">
    <source>
        <dbReference type="PIRSR" id="PIRSR602077-1"/>
    </source>
</evidence>
<comment type="subcellular location">
    <subcellularLocation>
        <location evidence="1 12">Membrane</location>
        <topology evidence="1 12">Multi-pass membrane protein</topology>
    </subcellularLocation>
</comment>
<feature type="transmembrane region" description="Helical" evidence="14">
    <location>
        <begin position="460"/>
        <end position="480"/>
    </location>
</feature>
<dbReference type="InterPro" id="IPR005821">
    <property type="entry name" value="Ion_trans_dom"/>
</dbReference>
<feature type="transmembrane region" description="Helical" evidence="14">
    <location>
        <begin position="424"/>
        <end position="448"/>
    </location>
</feature>
<dbReference type="SUPFAM" id="SSF81324">
    <property type="entry name" value="Voltage-gated potassium channels"/>
    <property type="match status" value="4"/>
</dbReference>
<feature type="domain" description="DEP" evidence="15">
    <location>
        <begin position="1013"/>
        <end position="1067"/>
    </location>
</feature>
<dbReference type="PANTHER" id="PTHR10037:SF62">
    <property type="entry name" value="SODIUM CHANNEL PROTEIN 60E"/>
    <property type="match status" value="1"/>
</dbReference>
<feature type="transmembrane region" description="Helical" evidence="14">
    <location>
        <begin position="1646"/>
        <end position="1669"/>
    </location>
</feature>
<dbReference type="FunFam" id="1.20.120.350:FF:000009">
    <property type="entry name" value="Voltage-dependent T-type calcium channel subunit alpha"/>
    <property type="match status" value="1"/>
</dbReference>
<dbReference type="GO" id="GO:0005248">
    <property type="term" value="F:voltage-gated sodium channel activity"/>
    <property type="evidence" value="ECO:0007669"/>
    <property type="project" value="TreeGrafter"/>
</dbReference>
<organism evidence="16 17">
    <name type="scientific">Triparma laevis f. inornata</name>
    <dbReference type="NCBI Taxonomy" id="1714386"/>
    <lineage>
        <taxon>Eukaryota</taxon>
        <taxon>Sar</taxon>
        <taxon>Stramenopiles</taxon>
        <taxon>Ochrophyta</taxon>
        <taxon>Bolidophyceae</taxon>
        <taxon>Parmales</taxon>
        <taxon>Triparmaceae</taxon>
        <taxon>Triparma</taxon>
    </lineage>
</organism>
<protein>
    <recommendedName>
        <fullName evidence="15">DEP domain-containing protein</fullName>
    </recommendedName>
</protein>
<feature type="compositionally biased region" description="Polar residues" evidence="13">
    <location>
        <begin position="758"/>
        <end position="774"/>
    </location>
</feature>
<feature type="transmembrane region" description="Helical" evidence="14">
    <location>
        <begin position="1227"/>
        <end position="1246"/>
    </location>
</feature>
<dbReference type="PRINTS" id="PR00167">
    <property type="entry name" value="CACHANNEL"/>
</dbReference>
<evidence type="ECO:0000259" key="15">
    <source>
        <dbReference type="PROSITE" id="PS50186"/>
    </source>
</evidence>
<dbReference type="PROSITE" id="PS50096">
    <property type="entry name" value="IQ"/>
    <property type="match status" value="1"/>
</dbReference>
<evidence type="ECO:0000256" key="7">
    <source>
        <dbReference type="ARBA" id="ARBA00023065"/>
    </source>
</evidence>
<evidence type="ECO:0000256" key="3">
    <source>
        <dbReference type="ARBA" id="ARBA00022692"/>
    </source>
</evidence>
<dbReference type="InterPro" id="IPR036390">
    <property type="entry name" value="WH_DNA-bd_sf"/>
</dbReference>
<accession>A0A9W7A4E8</accession>
<feature type="binding site" evidence="11">
    <location>
        <position position="1453"/>
    </location>
    <ligand>
        <name>Ca(2+)</name>
        <dbReference type="ChEBI" id="CHEBI:29108"/>
    </ligand>
</feature>
<dbReference type="Gene3D" id="1.10.10.10">
    <property type="entry name" value="Winged helix-like DNA-binding domain superfamily/Winged helix DNA-binding domain"/>
    <property type="match status" value="1"/>
</dbReference>
<feature type="region of interest" description="Disordered" evidence="13">
    <location>
        <begin position="701"/>
        <end position="786"/>
    </location>
</feature>
<feature type="transmembrane region" description="Helical" evidence="14">
    <location>
        <begin position="1690"/>
        <end position="1719"/>
    </location>
</feature>
<feature type="binding site" evidence="11">
    <location>
        <position position="569"/>
    </location>
    <ligand>
        <name>Ca(2+)</name>
        <dbReference type="ChEBI" id="CHEBI:29108"/>
    </ligand>
</feature>
<feature type="compositionally biased region" description="Gly residues" evidence="13">
    <location>
        <begin position="730"/>
        <end position="757"/>
    </location>
</feature>
<dbReference type="GO" id="GO:0046872">
    <property type="term" value="F:metal ion binding"/>
    <property type="evidence" value="ECO:0007669"/>
    <property type="project" value="UniProtKB-KW"/>
</dbReference>
<feature type="transmembrane region" description="Helical" evidence="14">
    <location>
        <begin position="1783"/>
        <end position="1804"/>
    </location>
</feature>
<feature type="transmembrane region" description="Helical" evidence="14">
    <location>
        <begin position="1370"/>
        <end position="1388"/>
    </location>
</feature>
<evidence type="ECO:0000256" key="4">
    <source>
        <dbReference type="ARBA" id="ARBA00022737"/>
    </source>
</evidence>
<dbReference type="InterPro" id="IPR000591">
    <property type="entry name" value="DEP_dom"/>
</dbReference>
<keyword evidence="5 12" id="KW-0851">Voltage-gated channel</keyword>
<feature type="transmembrane region" description="Helical" evidence="14">
    <location>
        <begin position="278"/>
        <end position="303"/>
    </location>
</feature>
<feature type="transmembrane region" description="Helical" evidence="14">
    <location>
        <begin position="1581"/>
        <end position="1598"/>
    </location>
</feature>
<feature type="region of interest" description="Disordered" evidence="13">
    <location>
        <begin position="1076"/>
        <end position="1101"/>
    </location>
</feature>
<feature type="region of interest" description="Disordered" evidence="13">
    <location>
        <begin position="2105"/>
        <end position="2163"/>
    </location>
</feature>
<dbReference type="InterPro" id="IPR027359">
    <property type="entry name" value="Volt_channel_dom_sf"/>
</dbReference>
<feature type="transmembrane region" description="Helical" evidence="14">
    <location>
        <begin position="147"/>
        <end position="167"/>
    </location>
</feature>
<keyword evidence="11 12" id="KW-0106">Calcium</keyword>
<dbReference type="GO" id="GO:0035556">
    <property type="term" value="P:intracellular signal transduction"/>
    <property type="evidence" value="ECO:0007669"/>
    <property type="project" value="InterPro"/>
</dbReference>
<feature type="region of interest" description="Disordered" evidence="13">
    <location>
        <begin position="2044"/>
        <end position="2074"/>
    </location>
</feature>
<dbReference type="Proteomes" id="UP001162640">
    <property type="component" value="Unassembled WGS sequence"/>
</dbReference>
<sequence length="2211" mass="248321">MPRVVAATTSRKRQTKLMDGADGEMESVGGFKAMHRLDSGLEDQFFDSGADGMQLASVDINRSMPKAITNRPVANPNSVSSIPIHYFESKSQIMQRHRKATIVAQASDKVRFTLIRILKVLKTIQRVEGVRRLVAALLSSLPLLMNVGNLLAFMFFVFGIFGLQLFMGKLRFKCFEKPEGIDWNANPDTEWLRVDADDWAICGTAPGAWSQCDAGQICSDKVVSGEAGTTLGLWNEDPGEGNIGFDNIFQSFLTILTAMSLEGWIDMCFAAWDAVGFIAVPYFILIVVFGSLFAINLVVAVIYEAYVANAKDLTKPPADMPQEIIEIEAAERFAIEEKKRIKAEKLAMLEFPDRWRVDKQVVFDNTFFLYKWYAEFRDACYTFGTNENFGTIVTLAILVNTLFMSMEFHGASESHRKMLEEANWFFTILFTFELVVKSIGMGVCNYLADPYNSFDASVVTFSWVEVALLSGGGFSSLRTFRLLRVLRTLKLAKSWHSLNQLIITVIRSIPGLANFGLILMLFLFIYALFGMQFYGGKFNEENGFDGTPRANFNTLGFALLTVFQVVTGENWNDVLYNVMKVNGAVGAIYASSMFCIGNYIVLNLFLAILLDNFQQAGGESKSTFYEEIERENDVKAALSKVKILVKNLYRLACPSCFVFKICILTEEEEAKESKNKDKLMKDKADKKAALNAARAAAVHDEKIAPAAEQPTKSKAAANKTSKRMTFSEQEGGGYFFGGGGGGGGNTTGDVSGGGGGSSAVQSQEENPYISTKTAHSVEKDRRKAETQEVEDMGYYFGNPLDEDKVVEEYKKPPPQSTFFKRMSLALGIQQPDSPKPSQQSVQMTNLQQVNEDEEMEDGGDIATPFSQQRNIPTKPKSARHQHPVATKVVRGKDRLYDFVLDATDISLQRIHANVIHLYQANSEDATGYFANQSVEEASMITKSIRQSVSSLAISKEMLDDMSVGSFSVPDGDKGTIKIKTKKGVNLESARHESMMDEELKEDFKIVRNFMKLIRRGINIKTRHRGARTYMDSFSGAEFIEFLKKNKVTKRNNDAAIVGQRLLELGFFNLAIAPKKKKRGHDGSGIQEVKPAAHSRERAKSKAEREAMVKNAKGEQIRVARHSIVEIDHKEMKDMRGRGASVLAMEWEADSMIFFADLDRLYTIGDITPSAISLMEPTAVQKVRGAKKVAMEREVKYELCLSNKTSLCVLHRDNGFRKACAKKVVDPLFDNIILFLIAYSSVLLALDEPAVAEAPDSFLAQFLHVNDYALTALFVGEMMLKIFAMGFFMGPTAYLKNSWNILDFVIVMVSVAGIVLVGKVDLTFLKSLRAMRGLRPLRMISRAPNMKVVVNAIFIALPACINVILVVLMCFLIFSICGSTFFSGLLYYCNGDGDTDRYSLDLDQCVGNWTNITVTDGDGNTYLQGVPREWINQPYHFDSVPRAMTTLFEIASLEMWPDIMASCNDVTQVDKHPEIDASVGYAFFFVFFIFLGSFFVINLFVGVVINKFGEVKAEGGNVSLFLSDDQMEWVRAQKSIMASRAPMRFKSPWERARFVGTTCGYASVLDKREKIYALVESDKFDNFIMTVIMMSIFSMAMPYHNMSDGYVLALDSVDYVWNAIFIMEMILKFFGLGFRQYFSAGWNRFDFFIVVCSIMDMIASSMGISIGIDIKILRVLRIARMVRLIKHNKPLLNLFVALFTSLPSLANVGSILMLCLYVFAVMGMNLFADVTPANYDDLEFITDRKNFSTFAYSMLTLFRTATGESWNGLMHDLEAKGHAVALPYFMSFVVIGTFIMLNLFIAVILENFAEAQNEDDFHLNNDHIEQFGKLWRELDTEKDYFMEGYKLVDLLYRLDPPLGLKGQEHLVTRWEEDLYKPDVMQVNRHGHKVRRKHIIQYVRELGIKRDKYGMVFFLDVLSAFARKGFGLDGAMDMSELDQKTFDSINGELMESLSGELRIKMNIMDKTSVLCDLSDEFNSACMLQCMYRGRMARRIFYENTKAKGLWTKRLDQMYKVTLNLWRDRSQIDQSLASNKKANAYRKYVEDTTNARHSEEEQIKEQVKQMSRQAEPLSKERELDEMMEEAEKVVVENVVQEKKRISMFGFNKQPAERKWGQRPQGPTSMHGGNGAPAPAPAPRELQRSPSWAAKGGGELGAGSPRMSNFGAKGGAIVRAAEQSAVLLGAAPISSRPVVRPGLEKAQSQHELHPSYDKL</sequence>
<evidence type="ECO:0000256" key="2">
    <source>
        <dbReference type="ARBA" id="ARBA00022448"/>
    </source>
</evidence>
<feature type="transmembrane region" description="Helical" evidence="14">
    <location>
        <begin position="1300"/>
        <end position="1324"/>
    </location>
</feature>
<dbReference type="InterPro" id="IPR036388">
    <property type="entry name" value="WH-like_DNA-bd_sf"/>
</dbReference>